<protein>
    <submittedName>
        <fullName evidence="1">Uncharacterized protein</fullName>
    </submittedName>
</protein>
<proteinExistence type="predicted"/>
<evidence type="ECO:0000313" key="1">
    <source>
        <dbReference type="EMBL" id="KAK5704074.1"/>
    </source>
</evidence>
<sequence>MSFDTDFVFVSGLEKGYDSHKRALVRRKLRNSQCTPKSMQGGTVSGTHSTAKTAEWLVLYGKRCEEDFIRTSVDNVMAFDPFDSTSDKLAPEAQHLLRHYIWAGDWLFRGAHPHSVLFRENMHDRASMAAMQAYAAYDLSRTGQCSGQLALAKRVDLIARINDSLGDPETALTDATLSAVLGSLAVDCHAASATLRAEHRTEAQAHVAGLARLVLMRGGPQRLAPWLRSFYHWMDLQMQGAITAAIYDLNASAGPASRFVKNPDRSFEALCRAELLELCTSSYIAARARTTDRQAASDGSIKNAPQPLGALFAPGSHFYTFLASPGVEDSPTRIAAILYCNLLVVDSVGDPNALGAHLSSSPHLKGLLATGEGSTEALTFALLMTDTPNGRHTLYHPEKAAMIAKLLYAYHKMPRLLQLQVEEVLMSFLTPGECDQEIMCHPDSFWMDVRQRQRACDDQTGSGEL</sequence>
<dbReference type="PANTHER" id="PTHR37540">
    <property type="entry name" value="TRANSCRIPTION FACTOR (ACR-2), PUTATIVE-RELATED-RELATED"/>
    <property type="match status" value="1"/>
</dbReference>
<evidence type="ECO:0000313" key="2">
    <source>
        <dbReference type="Proteomes" id="UP001310594"/>
    </source>
</evidence>
<name>A0AAN7WFU9_9PEZI</name>
<organism evidence="1 2">
    <name type="scientific">Elasticomyces elasticus</name>
    <dbReference type="NCBI Taxonomy" id="574655"/>
    <lineage>
        <taxon>Eukaryota</taxon>
        <taxon>Fungi</taxon>
        <taxon>Dikarya</taxon>
        <taxon>Ascomycota</taxon>
        <taxon>Pezizomycotina</taxon>
        <taxon>Dothideomycetes</taxon>
        <taxon>Dothideomycetidae</taxon>
        <taxon>Mycosphaerellales</taxon>
        <taxon>Teratosphaeriaceae</taxon>
        <taxon>Elasticomyces</taxon>
    </lineage>
</organism>
<dbReference type="Proteomes" id="UP001310594">
    <property type="component" value="Unassembled WGS sequence"/>
</dbReference>
<dbReference type="AlphaFoldDB" id="A0AAN7WFU9"/>
<dbReference type="PANTHER" id="PTHR37540:SF5">
    <property type="entry name" value="TRANSCRIPTION FACTOR DOMAIN-CONTAINING PROTEIN"/>
    <property type="match status" value="1"/>
</dbReference>
<accession>A0AAN7WFU9</accession>
<dbReference type="EMBL" id="JAVRQU010000004">
    <property type="protein sequence ID" value="KAK5704074.1"/>
    <property type="molecule type" value="Genomic_DNA"/>
</dbReference>
<gene>
    <name evidence="1" type="ORF">LTR97_003087</name>
</gene>
<comment type="caution">
    <text evidence="1">The sequence shown here is derived from an EMBL/GenBank/DDBJ whole genome shotgun (WGS) entry which is preliminary data.</text>
</comment>
<reference evidence="1" key="1">
    <citation type="submission" date="2023-08" db="EMBL/GenBank/DDBJ databases">
        <title>Black Yeasts Isolated from many extreme environments.</title>
        <authorList>
            <person name="Coleine C."/>
            <person name="Stajich J.E."/>
            <person name="Selbmann L."/>
        </authorList>
    </citation>
    <scope>NUCLEOTIDE SEQUENCE</scope>
    <source>
        <strain evidence="1">CCFEE 5810</strain>
    </source>
</reference>